<dbReference type="EC" id="2.7.1.197" evidence="5"/>
<keyword evidence="15" id="KW-0598">Phosphotransferase system</keyword>
<sequence>MTEKKSARSKVQNFGSFLSSMVMPNIAAFIAWGFLTALFIPDGWIPNENFATLVDPILIYAIPMLIAYTGGNIVNPRMGGVVGAIATMGAIVGSEQKMLVAAMVLGPLSAWLLKKIQDAYDGHVKSGFEMLVNNFVAGFLALGLSLFAYVAIAPVMEGLLNILSTGVDWLVQRRLLPLVHIFVEPAKILFLNNAINHGIFTPIGLNQVEKAGKSMLFMIESNPGPGFGVLLAYMIAGKKNEKASAFGASIIQVFGGIHEIYFPYILMNPKLLIATILGGMSSTFLLELLNGGLVASPSPGSLISWILLTPKGSYLPTIIAFAVSTVVSMIVALPIIRNAKDTGKSLDEATNDMKDTKANKTVAKRPANTNLADTKKIIFACDAGMGSSAMGASILKKKVKEAGLDDIEVRNVAIPQIPDDADVVITHEDLTERAMQKNNNAYHVSVKNFMQAPEYDQLVTDIKEARANGEAKTKSTEKIENQTVSPDKEEVETVVYSADGKKISDKKIEEKTNNNSSVLKKENILLNQKFNSKEEVIKKVGKIMQESGYVDSEYTKGMLQRENEAPTHFGIGLAIPHGTNETKSAIKKSGLVVFTIPEGVKWDDETVKLVIGIAGVGDEHLSILSNVATKIDNEEIVNDVVENKSQDEIYEILTSEV</sequence>
<dbReference type="AlphaFoldDB" id="A0A2I1MBN6"/>
<dbReference type="FunFam" id="3.40.50.2300:FF:000047">
    <property type="entry name" value="PTS system mannitol-specific transporter subunit IICBA"/>
    <property type="match status" value="1"/>
</dbReference>
<dbReference type="Gene3D" id="3.40.930.10">
    <property type="entry name" value="Mannitol-specific EII, Chain A"/>
    <property type="match status" value="1"/>
</dbReference>
<protein>
    <recommendedName>
        <fullName evidence="6">Mannitol-specific phosphotransferase enzyme IIA component</fullName>
        <ecNumber evidence="5">2.7.1.197</ecNumber>
    </recommendedName>
    <alternativeName>
        <fullName evidence="22">EIIA</fullName>
    </alternativeName>
    <alternativeName>
        <fullName evidence="24">EIICB-Mtl</fullName>
    </alternativeName>
    <alternativeName>
        <fullName evidence="21">EIICBA-Mtl</fullName>
    </alternativeName>
    <alternativeName>
        <fullName evidence="23">EIII</fullName>
    </alternativeName>
    <alternativeName>
        <fullName evidence="20">PTS system mannitol-specific EIIA component</fullName>
    </alternativeName>
    <alternativeName>
        <fullName evidence="8">PTS system mannitol-specific EIICB component</fullName>
    </alternativeName>
    <alternativeName>
        <fullName evidence="7">PTS system mannitol-specific EIICBA component</fullName>
    </alternativeName>
</protein>
<dbReference type="Pfam" id="PF02378">
    <property type="entry name" value="PTS_EIIC"/>
    <property type="match status" value="1"/>
</dbReference>
<evidence type="ECO:0000256" key="18">
    <source>
        <dbReference type="ARBA" id="ARBA00022989"/>
    </source>
</evidence>
<comment type="catalytic activity">
    <reaction evidence="1">
        <text>D-mannitol(out) + N(pros)-phospho-L-histidyl-[protein] = D-mannitol 1-phosphate(in) + L-histidyl-[protein]</text>
        <dbReference type="Rhea" id="RHEA:33363"/>
        <dbReference type="Rhea" id="RHEA-COMP:9745"/>
        <dbReference type="Rhea" id="RHEA-COMP:9746"/>
        <dbReference type="ChEBI" id="CHEBI:16899"/>
        <dbReference type="ChEBI" id="CHEBI:29979"/>
        <dbReference type="ChEBI" id="CHEBI:61381"/>
        <dbReference type="ChEBI" id="CHEBI:64837"/>
        <dbReference type="EC" id="2.7.1.197"/>
    </reaction>
</comment>
<evidence type="ECO:0000256" key="14">
    <source>
        <dbReference type="ARBA" id="ARBA00022679"/>
    </source>
</evidence>
<dbReference type="GO" id="GO:0022872">
    <property type="term" value="F:protein-N(PI)-phosphohistidine-mannitol phosphotransferase system transmembrane transporter activity"/>
    <property type="evidence" value="ECO:0007669"/>
    <property type="project" value="InterPro"/>
</dbReference>
<dbReference type="Pfam" id="PF02302">
    <property type="entry name" value="PTS_IIB"/>
    <property type="match status" value="1"/>
</dbReference>
<dbReference type="PROSITE" id="PS51099">
    <property type="entry name" value="PTS_EIIB_TYPE_2"/>
    <property type="match status" value="1"/>
</dbReference>
<feature type="transmembrane region" description="Helical" evidence="25">
    <location>
        <begin position="216"/>
        <end position="237"/>
    </location>
</feature>
<dbReference type="Pfam" id="PF00359">
    <property type="entry name" value="PTS_EIIA_2"/>
    <property type="match status" value="1"/>
</dbReference>
<feature type="domain" description="PTS EIIA type-2" evidence="26">
    <location>
        <begin position="517"/>
        <end position="656"/>
    </location>
</feature>
<dbReference type="CDD" id="cd05567">
    <property type="entry name" value="PTS_IIB_mannitol"/>
    <property type="match status" value="1"/>
</dbReference>
<evidence type="ECO:0000256" key="9">
    <source>
        <dbReference type="ARBA" id="ARBA00022448"/>
    </source>
</evidence>
<evidence type="ECO:0000259" key="27">
    <source>
        <dbReference type="PROSITE" id="PS51099"/>
    </source>
</evidence>
<comment type="subunit">
    <text evidence="4">Homodimer.</text>
</comment>
<proteinExistence type="predicted"/>
<dbReference type="GO" id="GO:0090563">
    <property type="term" value="F:protein-phosphocysteine-sugar phosphotransferase activity"/>
    <property type="evidence" value="ECO:0007669"/>
    <property type="project" value="TreeGrafter"/>
</dbReference>
<dbReference type="InterPro" id="IPR016152">
    <property type="entry name" value="PTrfase/Anion_transptr"/>
</dbReference>
<dbReference type="InterPro" id="IPR002178">
    <property type="entry name" value="PTS_EIIA_type-2_dom"/>
</dbReference>
<feature type="transmembrane region" description="Helical" evidence="25">
    <location>
        <begin position="21"/>
        <end position="44"/>
    </location>
</feature>
<feature type="transmembrane region" description="Helical" evidence="25">
    <location>
        <begin position="135"/>
        <end position="155"/>
    </location>
</feature>
<evidence type="ECO:0000256" key="13">
    <source>
        <dbReference type="ARBA" id="ARBA00022597"/>
    </source>
</evidence>
<comment type="caution">
    <text evidence="29">The sequence shown here is derived from an EMBL/GenBank/DDBJ whole genome shotgun (WGS) entry which is preliminary data.</text>
</comment>
<dbReference type="InterPro" id="IPR003352">
    <property type="entry name" value="PTS_EIIC"/>
</dbReference>
<evidence type="ECO:0000256" key="4">
    <source>
        <dbReference type="ARBA" id="ARBA00011738"/>
    </source>
</evidence>
<evidence type="ECO:0000256" key="17">
    <source>
        <dbReference type="ARBA" id="ARBA00022777"/>
    </source>
</evidence>
<evidence type="ECO:0000256" key="10">
    <source>
        <dbReference type="ARBA" id="ARBA00022475"/>
    </source>
</evidence>
<dbReference type="InterPro" id="IPR013011">
    <property type="entry name" value="PTS_EIIB_2"/>
</dbReference>
<evidence type="ECO:0000256" key="12">
    <source>
        <dbReference type="ARBA" id="ARBA00022553"/>
    </source>
</evidence>
<dbReference type="PANTHER" id="PTHR30181">
    <property type="entry name" value="MANNITOL PERMEASE IIC COMPONENT"/>
    <property type="match status" value="1"/>
</dbReference>
<accession>A0A2I1MBN6</accession>
<feature type="transmembrane region" description="Helical" evidence="25">
    <location>
        <begin position="314"/>
        <end position="336"/>
    </location>
</feature>
<evidence type="ECO:0000259" key="28">
    <source>
        <dbReference type="PROSITE" id="PS51104"/>
    </source>
</evidence>
<dbReference type="Gene3D" id="3.40.50.2300">
    <property type="match status" value="1"/>
</dbReference>
<keyword evidence="9" id="KW-0813">Transport</keyword>
<feature type="domain" description="PTS EIIC type-2" evidence="28">
    <location>
        <begin position="14"/>
        <end position="348"/>
    </location>
</feature>
<dbReference type="SUPFAM" id="SSF52794">
    <property type="entry name" value="PTS system IIB component-like"/>
    <property type="match status" value="1"/>
</dbReference>
<name>A0A2I1MBN6_9FIRM</name>
<evidence type="ECO:0000256" key="6">
    <source>
        <dbReference type="ARBA" id="ARBA00014783"/>
    </source>
</evidence>
<dbReference type="RefSeq" id="WP_101539659.1">
    <property type="nucleotide sequence ID" value="NZ_PKGS01000001.1"/>
</dbReference>
<keyword evidence="19 25" id="KW-0472">Membrane</keyword>
<dbReference type="EMBL" id="PKGS01000001">
    <property type="protein sequence ID" value="PKZ17499.1"/>
    <property type="molecule type" value="Genomic_DNA"/>
</dbReference>
<evidence type="ECO:0000256" key="5">
    <source>
        <dbReference type="ARBA" id="ARBA00011909"/>
    </source>
</evidence>
<dbReference type="SUPFAM" id="SSF55804">
    <property type="entry name" value="Phoshotransferase/anion transport protein"/>
    <property type="match status" value="1"/>
</dbReference>
<evidence type="ECO:0000256" key="3">
    <source>
        <dbReference type="ARBA" id="ARBA00004429"/>
    </source>
</evidence>
<evidence type="ECO:0000256" key="20">
    <source>
        <dbReference type="ARBA" id="ARBA00029908"/>
    </source>
</evidence>
<feature type="transmembrane region" description="Helical" evidence="25">
    <location>
        <begin position="271"/>
        <end position="294"/>
    </location>
</feature>
<organism evidence="29 30">
    <name type="scientific">Anaerococcus octavius</name>
    <dbReference type="NCBI Taxonomy" id="54007"/>
    <lineage>
        <taxon>Bacteria</taxon>
        <taxon>Bacillati</taxon>
        <taxon>Bacillota</taxon>
        <taxon>Tissierellia</taxon>
        <taxon>Tissierellales</taxon>
        <taxon>Peptoniphilaceae</taxon>
        <taxon>Anaerococcus</taxon>
    </lineage>
</organism>
<comment type="subcellular location">
    <subcellularLocation>
        <location evidence="3">Cell inner membrane</location>
        <topology evidence="3">Multi-pass membrane protein</topology>
    </subcellularLocation>
</comment>
<evidence type="ECO:0000256" key="11">
    <source>
        <dbReference type="ARBA" id="ARBA00022519"/>
    </source>
</evidence>
<keyword evidence="18 25" id="KW-1133">Transmembrane helix</keyword>
<dbReference type="InterPro" id="IPR029503">
    <property type="entry name" value="PTS_EIIB_mannitol"/>
</dbReference>
<dbReference type="GO" id="GO:0016301">
    <property type="term" value="F:kinase activity"/>
    <property type="evidence" value="ECO:0007669"/>
    <property type="project" value="UniProtKB-KW"/>
</dbReference>
<keyword evidence="11" id="KW-0997">Cell inner membrane</keyword>
<keyword evidence="13" id="KW-0762">Sugar transport</keyword>
<dbReference type="NCBIfam" id="NF011663">
    <property type="entry name" value="PRK15083.1"/>
    <property type="match status" value="1"/>
</dbReference>
<evidence type="ECO:0000256" key="25">
    <source>
        <dbReference type="SAM" id="Phobius"/>
    </source>
</evidence>
<keyword evidence="30" id="KW-1185">Reference proteome</keyword>
<evidence type="ECO:0000256" key="7">
    <source>
        <dbReference type="ARBA" id="ARBA00015039"/>
    </source>
</evidence>
<dbReference type="PROSITE" id="PS51094">
    <property type="entry name" value="PTS_EIIA_TYPE_2"/>
    <property type="match status" value="1"/>
</dbReference>
<keyword evidence="14" id="KW-0808">Transferase</keyword>
<evidence type="ECO:0000256" key="1">
    <source>
        <dbReference type="ARBA" id="ARBA00001655"/>
    </source>
</evidence>
<dbReference type="InterPro" id="IPR003501">
    <property type="entry name" value="PTS_EIIB_2/3"/>
</dbReference>
<dbReference type="PANTHER" id="PTHR30181:SF2">
    <property type="entry name" value="PTS SYSTEM MANNITOL-SPECIFIC EIICBA COMPONENT"/>
    <property type="match status" value="1"/>
</dbReference>
<dbReference type="GO" id="GO:0005886">
    <property type="term" value="C:plasma membrane"/>
    <property type="evidence" value="ECO:0007669"/>
    <property type="project" value="UniProtKB-SubCell"/>
</dbReference>
<keyword evidence="17" id="KW-0418">Kinase</keyword>
<dbReference type="CDD" id="cd00211">
    <property type="entry name" value="PTS_IIA_fru"/>
    <property type="match status" value="1"/>
</dbReference>
<evidence type="ECO:0000313" key="30">
    <source>
        <dbReference type="Proteomes" id="UP000234335"/>
    </source>
</evidence>
<evidence type="ECO:0000256" key="21">
    <source>
        <dbReference type="ARBA" id="ARBA00030684"/>
    </source>
</evidence>
<dbReference type="PROSITE" id="PS51104">
    <property type="entry name" value="PTS_EIIC_TYPE_2"/>
    <property type="match status" value="1"/>
</dbReference>
<evidence type="ECO:0000313" key="29">
    <source>
        <dbReference type="EMBL" id="PKZ17499.1"/>
    </source>
</evidence>
<evidence type="ECO:0000256" key="24">
    <source>
        <dbReference type="ARBA" id="ARBA00033349"/>
    </source>
</evidence>
<evidence type="ECO:0000256" key="16">
    <source>
        <dbReference type="ARBA" id="ARBA00022692"/>
    </source>
</evidence>
<gene>
    <name evidence="29" type="ORF">CYJ34_01960</name>
</gene>
<comment type="function">
    <text evidence="2">The phosphoenolpyruvate-dependent sugar phosphotransferase system (sugar PTS), a major carbohydrate active transport system, catalyzes the phosphorylation of incoming sugar substrates concomitantly with their translocation across the cell membrane. The enzyme II CmtAB PTS system is involved in D-mannitol transport.</text>
</comment>
<keyword evidence="12" id="KW-0597">Phosphoprotein</keyword>
<dbReference type="InterPro" id="IPR050893">
    <property type="entry name" value="Sugar_PTS"/>
</dbReference>
<dbReference type="Proteomes" id="UP000234335">
    <property type="component" value="Unassembled WGS sequence"/>
</dbReference>
<dbReference type="PROSITE" id="PS00372">
    <property type="entry name" value="PTS_EIIA_TYPE_2_HIS"/>
    <property type="match status" value="1"/>
</dbReference>
<evidence type="ECO:0000256" key="19">
    <source>
        <dbReference type="ARBA" id="ARBA00023136"/>
    </source>
</evidence>
<dbReference type="InterPro" id="IPR036095">
    <property type="entry name" value="PTS_EIIB-like_sf"/>
</dbReference>
<evidence type="ECO:0000256" key="2">
    <source>
        <dbReference type="ARBA" id="ARBA00002434"/>
    </source>
</evidence>
<keyword evidence="16 25" id="KW-0812">Transmembrane</keyword>
<evidence type="ECO:0000256" key="8">
    <source>
        <dbReference type="ARBA" id="ARBA00021825"/>
    </source>
</evidence>
<evidence type="ECO:0000259" key="26">
    <source>
        <dbReference type="PROSITE" id="PS51094"/>
    </source>
</evidence>
<feature type="domain" description="PTS EIIB type-2" evidence="27">
    <location>
        <begin position="375"/>
        <end position="470"/>
    </location>
</feature>
<evidence type="ECO:0000256" key="23">
    <source>
        <dbReference type="ARBA" id="ARBA00030962"/>
    </source>
</evidence>
<feature type="transmembrane region" description="Helical" evidence="25">
    <location>
        <begin position="50"/>
        <end position="67"/>
    </location>
</feature>
<dbReference type="GO" id="GO:0009401">
    <property type="term" value="P:phosphoenolpyruvate-dependent sugar phosphotransferase system"/>
    <property type="evidence" value="ECO:0007669"/>
    <property type="project" value="UniProtKB-KW"/>
</dbReference>
<reference evidence="29 30" key="1">
    <citation type="submission" date="2017-12" db="EMBL/GenBank/DDBJ databases">
        <title>Phylogenetic diversity of female urinary microbiome.</title>
        <authorList>
            <person name="Thomas-White K."/>
            <person name="Wolfe A.J."/>
        </authorList>
    </citation>
    <scope>NUCLEOTIDE SEQUENCE [LARGE SCALE GENOMIC DNA]</scope>
    <source>
        <strain evidence="29 30">UMB0119</strain>
    </source>
</reference>
<keyword evidence="10" id="KW-1003">Cell membrane</keyword>
<dbReference type="InterPro" id="IPR013014">
    <property type="entry name" value="PTS_EIIC_2"/>
</dbReference>
<evidence type="ECO:0000256" key="15">
    <source>
        <dbReference type="ARBA" id="ARBA00022683"/>
    </source>
</evidence>
<evidence type="ECO:0000256" key="22">
    <source>
        <dbReference type="ARBA" id="ARBA00030956"/>
    </source>
</evidence>
<feature type="transmembrane region" description="Helical" evidence="25">
    <location>
        <begin position="243"/>
        <end position="264"/>
    </location>
</feature>